<comment type="subcellular location">
    <subcellularLocation>
        <location evidence="2">Cell membrane</location>
        <topology evidence="2">Lipid-anchor</topology>
    </subcellularLocation>
</comment>
<dbReference type="KEGG" id="ppd:Ppro_0329"/>
<sequence length="474" mass="51788">MKHAFLKKAFFLHLSGLLFLAGCSMAPNYTRPEAPVPQAWPSGPAYKGAASQALEPEAVQLKWEQFFINPQLRKLIKLALDNNRDLRIATLNVEKSRAQYRIQRADLLPSINGNGNATMERTPSDLSSSGEAITSHSYTLNLGVSSYEVDLFGRVQSLKDQALEQFLSTEQAVRSVRLSLVAEVANNYLTLAADRERLKLARETLESQRVSYNLIKSRFSAGASSELDLRQAQTSVDSARVDVARYTSQVAQDENLLALVVGGPVPAELLPSGFEAAGMMRELSSGVPSEVLQRRPDIMEAEHLLKGANANIGAARAAFFPRITLNTSIGTSSDQLSGLFSPGSFAWGFAPQFTLPIFDFGRNKAGLTVAERDRDIYLAQYEKSIQSAFREVADALAVNGTITEQLDAQQSLVQATSESYRLSQARYMGGISSYLDVLVSQRSLYTTQQSLIGVNLTKLSNLVTLYKVLGGGSE</sequence>
<evidence type="ECO:0000256" key="2">
    <source>
        <dbReference type="RuleBase" id="RU362097"/>
    </source>
</evidence>
<dbReference type="Proteomes" id="UP000006732">
    <property type="component" value="Chromosome"/>
</dbReference>
<dbReference type="GO" id="GO:0015562">
    <property type="term" value="F:efflux transmembrane transporter activity"/>
    <property type="evidence" value="ECO:0007669"/>
    <property type="project" value="InterPro"/>
</dbReference>
<dbReference type="RefSeq" id="WP_011734277.1">
    <property type="nucleotide sequence ID" value="NC_008609.1"/>
</dbReference>
<reference evidence="3 4" key="1">
    <citation type="submission" date="2006-10" db="EMBL/GenBank/DDBJ databases">
        <title>Complete sequence of chromosome of Pelobacter propionicus DSM 2379.</title>
        <authorList>
            <consortium name="US DOE Joint Genome Institute"/>
            <person name="Copeland A."/>
            <person name="Lucas S."/>
            <person name="Lapidus A."/>
            <person name="Barry K."/>
            <person name="Detter J.C."/>
            <person name="Glavina del Rio T."/>
            <person name="Hammon N."/>
            <person name="Israni S."/>
            <person name="Dalin E."/>
            <person name="Tice H."/>
            <person name="Pitluck S."/>
            <person name="Saunders E."/>
            <person name="Brettin T."/>
            <person name="Bruce D."/>
            <person name="Han C."/>
            <person name="Tapia R."/>
            <person name="Schmutz J."/>
            <person name="Larimer F."/>
            <person name="Land M."/>
            <person name="Hauser L."/>
            <person name="Kyrpides N."/>
            <person name="Kim E."/>
            <person name="Lovley D."/>
            <person name="Richardson P."/>
        </authorList>
    </citation>
    <scope>NUCLEOTIDE SEQUENCE [LARGE SCALE GENOMIC DNA]</scope>
    <source>
        <strain evidence="4">DSM 2379 / NBRC 103807 / OttBd1</strain>
    </source>
</reference>
<dbReference type="STRING" id="338966.Ppro_0329"/>
<dbReference type="EMBL" id="CP000482">
    <property type="protein sequence ID" value="ABK97963.1"/>
    <property type="molecule type" value="Genomic_DNA"/>
</dbReference>
<name>A1AKU3_PELPD</name>
<evidence type="ECO:0000313" key="3">
    <source>
        <dbReference type="EMBL" id="ABK97963.1"/>
    </source>
</evidence>
<dbReference type="Pfam" id="PF02321">
    <property type="entry name" value="OEP"/>
    <property type="match status" value="2"/>
</dbReference>
<organism evidence="3 4">
    <name type="scientific">Pelobacter propionicus (strain DSM 2379 / NBRC 103807 / OttBd1)</name>
    <dbReference type="NCBI Taxonomy" id="338966"/>
    <lineage>
        <taxon>Bacteria</taxon>
        <taxon>Pseudomonadati</taxon>
        <taxon>Thermodesulfobacteriota</taxon>
        <taxon>Desulfuromonadia</taxon>
        <taxon>Desulfuromonadales</taxon>
        <taxon>Desulfuromonadaceae</taxon>
        <taxon>Pelobacter</taxon>
    </lineage>
</organism>
<dbReference type="HOGENOM" id="CLU_012817_13_3_7"/>
<dbReference type="GO" id="GO:0005886">
    <property type="term" value="C:plasma membrane"/>
    <property type="evidence" value="ECO:0007669"/>
    <property type="project" value="UniProtKB-SubCell"/>
</dbReference>
<accession>A1AKU3</accession>
<gene>
    <name evidence="3" type="ordered locus">Ppro_0329</name>
</gene>
<feature type="signal peptide" evidence="2">
    <location>
        <begin position="1"/>
        <end position="26"/>
    </location>
</feature>
<dbReference type="InterPro" id="IPR010131">
    <property type="entry name" value="MdtP/NodT-like"/>
</dbReference>
<dbReference type="SUPFAM" id="SSF56954">
    <property type="entry name" value="Outer membrane efflux proteins (OEP)"/>
    <property type="match status" value="1"/>
</dbReference>
<proteinExistence type="inferred from homology"/>
<keyword evidence="4" id="KW-1185">Reference proteome</keyword>
<dbReference type="PANTHER" id="PTHR30203:SF32">
    <property type="entry name" value="CATION EFFLUX SYSTEM PROTEIN CUSC"/>
    <property type="match status" value="1"/>
</dbReference>
<keyword evidence="2 3" id="KW-0449">Lipoprotein</keyword>
<dbReference type="Gene3D" id="2.20.200.10">
    <property type="entry name" value="Outer membrane efflux proteins (OEP)"/>
    <property type="match status" value="1"/>
</dbReference>
<dbReference type="eggNOG" id="COG1538">
    <property type="taxonomic scope" value="Bacteria"/>
</dbReference>
<keyword evidence="2" id="KW-0564">Palmitate</keyword>
<dbReference type="AlphaFoldDB" id="A1AKU3"/>
<evidence type="ECO:0000256" key="1">
    <source>
        <dbReference type="ARBA" id="ARBA00007613"/>
    </source>
</evidence>
<dbReference type="OrthoDB" id="9783163at2"/>
<comment type="similarity">
    <text evidence="1 2">Belongs to the outer membrane factor (OMF) (TC 1.B.17) family.</text>
</comment>
<feature type="chain" id="PRO_5001436348" evidence="2">
    <location>
        <begin position="27"/>
        <end position="474"/>
    </location>
</feature>
<dbReference type="PANTHER" id="PTHR30203">
    <property type="entry name" value="OUTER MEMBRANE CATION EFFLUX PROTEIN"/>
    <property type="match status" value="1"/>
</dbReference>
<keyword evidence="2" id="KW-1134">Transmembrane beta strand</keyword>
<dbReference type="PROSITE" id="PS51257">
    <property type="entry name" value="PROKAR_LIPOPROTEIN"/>
    <property type="match status" value="1"/>
</dbReference>
<keyword evidence="2" id="KW-0812">Transmembrane</keyword>
<dbReference type="InterPro" id="IPR003423">
    <property type="entry name" value="OMP_efflux"/>
</dbReference>
<evidence type="ECO:0000313" key="4">
    <source>
        <dbReference type="Proteomes" id="UP000006732"/>
    </source>
</evidence>
<dbReference type="NCBIfam" id="TIGR01845">
    <property type="entry name" value="outer_NodT"/>
    <property type="match status" value="1"/>
</dbReference>
<dbReference type="Gene3D" id="1.20.1600.10">
    <property type="entry name" value="Outer membrane efflux proteins (OEP)"/>
    <property type="match status" value="1"/>
</dbReference>
<protein>
    <submittedName>
        <fullName evidence="3">RND efflux system, outer membrane lipoprotein, NodT family</fullName>
    </submittedName>
</protein>
<keyword evidence="2" id="KW-0732">Signal</keyword>
<keyword evidence="2" id="KW-0472">Membrane</keyword>